<accession>A0AA41VCV7</accession>
<evidence type="ECO:0000256" key="1">
    <source>
        <dbReference type="ARBA" id="ARBA00008210"/>
    </source>
</evidence>
<evidence type="ECO:0000313" key="4">
    <source>
        <dbReference type="EMBL" id="MCL7038900.1"/>
    </source>
</evidence>
<dbReference type="PANTHER" id="PTHR33091">
    <property type="entry name" value="PROTEIN, PUTATIVE, EXPRESSED-RELATED"/>
    <property type="match status" value="1"/>
</dbReference>
<dbReference type="PROSITE" id="PS00285">
    <property type="entry name" value="POTATO_INHIBITOR"/>
    <property type="match status" value="1"/>
</dbReference>
<dbReference type="Pfam" id="PF00280">
    <property type="entry name" value="potato_inhibit"/>
    <property type="match status" value="1"/>
</dbReference>
<comment type="similarity">
    <text evidence="1">Belongs to the protease inhibitor I13 (potato type I serine protease inhibitor) family.</text>
</comment>
<keyword evidence="2" id="KW-0646">Protease inhibitor</keyword>
<gene>
    <name evidence="4" type="ORF">MKW94_000532</name>
</gene>
<keyword evidence="3" id="KW-0722">Serine protease inhibitor</keyword>
<organism evidence="4 5">
    <name type="scientific">Papaver nudicaule</name>
    <name type="common">Iceland poppy</name>
    <dbReference type="NCBI Taxonomy" id="74823"/>
    <lineage>
        <taxon>Eukaryota</taxon>
        <taxon>Viridiplantae</taxon>
        <taxon>Streptophyta</taxon>
        <taxon>Embryophyta</taxon>
        <taxon>Tracheophyta</taxon>
        <taxon>Spermatophyta</taxon>
        <taxon>Magnoliopsida</taxon>
        <taxon>Ranunculales</taxon>
        <taxon>Papaveraceae</taxon>
        <taxon>Papaveroideae</taxon>
        <taxon>Papaver</taxon>
    </lineage>
</organism>
<dbReference type="GO" id="GO:0004867">
    <property type="term" value="F:serine-type endopeptidase inhibitor activity"/>
    <property type="evidence" value="ECO:0007669"/>
    <property type="project" value="UniProtKB-KW"/>
</dbReference>
<dbReference type="AlphaFoldDB" id="A0AA41VCV7"/>
<keyword evidence="5" id="KW-1185">Reference proteome</keyword>
<dbReference type="Proteomes" id="UP001177140">
    <property type="component" value="Unassembled WGS sequence"/>
</dbReference>
<dbReference type="SUPFAM" id="SSF54654">
    <property type="entry name" value="CI-2 family of serine protease inhibitors"/>
    <property type="match status" value="1"/>
</dbReference>
<proteinExistence type="inferred from homology"/>
<dbReference type="InterPro" id="IPR036354">
    <property type="entry name" value="Prot_inh_pot1_sf"/>
</dbReference>
<evidence type="ECO:0000313" key="5">
    <source>
        <dbReference type="Proteomes" id="UP001177140"/>
    </source>
</evidence>
<sequence>MFIYACVCKCKNSWPELVGFEGQIAAARIESENPNVNAIVVENGFQVITDYRCNRVWVWVNKAGKVTETPIIG</sequence>
<reference evidence="4" key="1">
    <citation type="submission" date="2022-03" db="EMBL/GenBank/DDBJ databases">
        <title>A functionally conserved STORR gene fusion in Papaver species that diverged 16.8 million years ago.</title>
        <authorList>
            <person name="Catania T."/>
        </authorList>
    </citation>
    <scope>NUCLEOTIDE SEQUENCE</scope>
    <source>
        <strain evidence="4">S-191538</strain>
    </source>
</reference>
<dbReference type="GO" id="GO:0009611">
    <property type="term" value="P:response to wounding"/>
    <property type="evidence" value="ECO:0007669"/>
    <property type="project" value="InterPro"/>
</dbReference>
<evidence type="ECO:0000256" key="3">
    <source>
        <dbReference type="ARBA" id="ARBA00022900"/>
    </source>
</evidence>
<evidence type="ECO:0000256" key="2">
    <source>
        <dbReference type="ARBA" id="ARBA00022690"/>
    </source>
</evidence>
<dbReference type="Gene3D" id="3.30.10.10">
    <property type="entry name" value="Trypsin Inhibitor V, subunit A"/>
    <property type="match status" value="1"/>
</dbReference>
<comment type="caution">
    <text evidence="4">The sequence shown here is derived from an EMBL/GenBank/DDBJ whole genome shotgun (WGS) entry which is preliminary data.</text>
</comment>
<name>A0AA41VCV7_PAPNU</name>
<dbReference type="InterPro" id="IPR000864">
    <property type="entry name" value="Prot_inh_pot1"/>
</dbReference>
<dbReference type="PANTHER" id="PTHR33091:SF94">
    <property type="entry name" value="PROTEASE INHIBITOR PROTEIN"/>
    <property type="match status" value="1"/>
</dbReference>
<protein>
    <submittedName>
        <fullName evidence="4">Uncharacterized protein</fullName>
    </submittedName>
</protein>
<dbReference type="EMBL" id="JAJJMA010195268">
    <property type="protein sequence ID" value="MCL7038900.1"/>
    <property type="molecule type" value="Genomic_DNA"/>
</dbReference>